<dbReference type="GO" id="GO:0006508">
    <property type="term" value="P:proteolysis"/>
    <property type="evidence" value="ECO:0007669"/>
    <property type="project" value="UniProtKB-KW"/>
</dbReference>
<dbReference type="InterPro" id="IPR023827">
    <property type="entry name" value="Peptidase_S8_Asp-AS"/>
</dbReference>
<dbReference type="PANTHER" id="PTHR43399">
    <property type="entry name" value="SUBTILISIN-RELATED"/>
    <property type="match status" value="1"/>
</dbReference>
<evidence type="ECO:0000259" key="7">
    <source>
        <dbReference type="Pfam" id="PF00082"/>
    </source>
</evidence>
<dbReference type="InterPro" id="IPR000209">
    <property type="entry name" value="Peptidase_S8/S53_dom"/>
</dbReference>
<dbReference type="AlphaFoldDB" id="A0A0M0H5P8"/>
<evidence type="ECO:0000313" key="8">
    <source>
        <dbReference type="EMBL" id="KON97042.1"/>
    </source>
</evidence>
<evidence type="ECO:0000256" key="3">
    <source>
        <dbReference type="ARBA" id="ARBA00022801"/>
    </source>
</evidence>
<evidence type="ECO:0000313" key="10">
    <source>
        <dbReference type="Proteomes" id="UP000037269"/>
    </source>
</evidence>
<keyword evidence="3 5" id="KW-0378">Hydrolase</keyword>
<gene>
    <name evidence="8" type="ORF">AF333_17740</name>
    <name evidence="9" type="ORF">SAMN04487909_1234</name>
</gene>
<comment type="similarity">
    <text evidence="1 5 6">Belongs to the peptidase S8 family.</text>
</comment>
<dbReference type="InterPro" id="IPR051048">
    <property type="entry name" value="Peptidase_S8/S53_subtilisin"/>
</dbReference>
<keyword evidence="2 5" id="KW-0645">Protease</keyword>
<dbReference type="OrthoDB" id="9798386at2"/>
<dbReference type="PROSITE" id="PS51892">
    <property type="entry name" value="SUBTILASE"/>
    <property type="match status" value="1"/>
</dbReference>
<keyword evidence="4 5" id="KW-0720">Serine protease</keyword>
<dbReference type="EMBL" id="FNED01000023">
    <property type="protein sequence ID" value="SDJ63205.1"/>
    <property type="molecule type" value="Genomic_DNA"/>
</dbReference>
<dbReference type="STRING" id="47500.AF333_17740"/>
<dbReference type="Gene3D" id="3.40.50.200">
    <property type="entry name" value="Peptidase S8/S53 domain"/>
    <property type="match status" value="1"/>
</dbReference>
<evidence type="ECO:0000256" key="2">
    <source>
        <dbReference type="ARBA" id="ARBA00022670"/>
    </source>
</evidence>
<evidence type="ECO:0000256" key="5">
    <source>
        <dbReference type="PROSITE-ProRule" id="PRU01240"/>
    </source>
</evidence>
<dbReference type="EMBL" id="LGUG01000004">
    <property type="protein sequence ID" value="KON97042.1"/>
    <property type="molecule type" value="Genomic_DNA"/>
</dbReference>
<dbReference type="Proteomes" id="UP000182836">
    <property type="component" value="Unassembled WGS sequence"/>
</dbReference>
<dbReference type="InterPro" id="IPR022398">
    <property type="entry name" value="Peptidase_S8_His-AS"/>
</dbReference>
<dbReference type="InterPro" id="IPR034202">
    <property type="entry name" value="Subtilisin_Carlsberg-like"/>
</dbReference>
<reference evidence="9 11" key="2">
    <citation type="submission" date="2016-10" db="EMBL/GenBank/DDBJ databases">
        <authorList>
            <person name="de Groot N.N."/>
        </authorList>
    </citation>
    <scope>NUCLEOTIDE SEQUENCE [LARGE SCALE GENOMIC DNA]</scope>
    <source>
        <strain evidence="9 11">DSM 2895</strain>
    </source>
</reference>
<dbReference type="InterPro" id="IPR023828">
    <property type="entry name" value="Peptidase_S8_Ser-AS"/>
</dbReference>
<dbReference type="PATRIC" id="fig|47500.9.peg.5094"/>
<evidence type="ECO:0000256" key="1">
    <source>
        <dbReference type="ARBA" id="ARBA00011073"/>
    </source>
</evidence>
<evidence type="ECO:0000256" key="6">
    <source>
        <dbReference type="RuleBase" id="RU003355"/>
    </source>
</evidence>
<accession>A0A0M0H5P8</accession>
<dbReference type="PRINTS" id="PR00723">
    <property type="entry name" value="SUBTILISIN"/>
</dbReference>
<feature type="domain" description="Peptidase S8/S53" evidence="7">
    <location>
        <begin position="40"/>
        <end position="279"/>
    </location>
</feature>
<dbReference type="PROSITE" id="PS00137">
    <property type="entry name" value="SUBTILASE_HIS"/>
    <property type="match status" value="1"/>
</dbReference>
<sequence length="314" mass="33481">MSKMYLFPTVVNEIKEQTNEVPPGIEMIQAPGEWEKAGYGEGVVIAVLDTGCQTDHPDLAPNIVGGRNFTTDYDGDPDQYEDNHYHGTHVAGTVAAAYNYIGVAGVAPKAGLLILKVLTGQGSGDYQWIIEAIEYALAWKGPNGERVRVITMSLGGPDDAPALHEVIVKAVRQQVPVVVAAGNEGDNNPDTPELSYPGSYNEVIQVGAVDLRGKLAEFSNTNNQVDVVAPGVDILSTYPGGKYGVLSGTSMATPHIAGAMALIINRCEREFGRSLTEDELYAQLCKRTIPLGYGPQAEGNGLVNLAAETRVPTR</sequence>
<dbReference type="InterPro" id="IPR036852">
    <property type="entry name" value="Peptidase_S8/S53_dom_sf"/>
</dbReference>
<dbReference type="CDD" id="cd07477">
    <property type="entry name" value="Peptidases_S8_Subtilisin_subset"/>
    <property type="match status" value="1"/>
</dbReference>
<dbReference type="PANTHER" id="PTHR43399:SF4">
    <property type="entry name" value="CELL WALL-ASSOCIATED PROTEASE"/>
    <property type="match status" value="1"/>
</dbReference>
<feature type="active site" description="Charge relay system" evidence="5">
    <location>
        <position position="86"/>
    </location>
</feature>
<proteinExistence type="inferred from homology"/>
<evidence type="ECO:0000256" key="4">
    <source>
        <dbReference type="ARBA" id="ARBA00022825"/>
    </source>
</evidence>
<dbReference type="SUPFAM" id="SSF52743">
    <property type="entry name" value="Subtilisin-like"/>
    <property type="match status" value="1"/>
</dbReference>
<dbReference type="PROSITE" id="PS00138">
    <property type="entry name" value="SUBTILASE_SER"/>
    <property type="match status" value="1"/>
</dbReference>
<reference evidence="8 10" key="1">
    <citation type="submission" date="2015-07" db="EMBL/GenBank/DDBJ databases">
        <title>Fjat-14205 dsm 2895.</title>
        <authorList>
            <person name="Liu B."/>
            <person name="Wang J."/>
            <person name="Zhu Y."/>
            <person name="Liu G."/>
            <person name="Chen Q."/>
            <person name="Chen Z."/>
            <person name="Lan J."/>
            <person name="Che J."/>
            <person name="Ge C."/>
            <person name="Shi H."/>
            <person name="Pan Z."/>
            <person name="Liu X."/>
        </authorList>
    </citation>
    <scope>NUCLEOTIDE SEQUENCE [LARGE SCALE GENOMIC DNA]</scope>
    <source>
        <strain evidence="8 10">DSM 2895</strain>
    </source>
</reference>
<dbReference type="GO" id="GO:0004252">
    <property type="term" value="F:serine-type endopeptidase activity"/>
    <property type="evidence" value="ECO:0007669"/>
    <property type="project" value="UniProtKB-UniRule"/>
</dbReference>
<name>A0A0M0H5P8_ANEMI</name>
<keyword evidence="10" id="KW-1185">Reference proteome</keyword>
<dbReference type="Proteomes" id="UP000037269">
    <property type="component" value="Unassembled WGS sequence"/>
</dbReference>
<evidence type="ECO:0000313" key="11">
    <source>
        <dbReference type="Proteomes" id="UP000182836"/>
    </source>
</evidence>
<organism evidence="8 10">
    <name type="scientific">Aneurinibacillus migulanus</name>
    <name type="common">Bacillus migulanus</name>
    <dbReference type="NCBI Taxonomy" id="47500"/>
    <lineage>
        <taxon>Bacteria</taxon>
        <taxon>Bacillati</taxon>
        <taxon>Bacillota</taxon>
        <taxon>Bacilli</taxon>
        <taxon>Bacillales</taxon>
        <taxon>Paenibacillaceae</taxon>
        <taxon>Aneurinibacillus group</taxon>
        <taxon>Aneurinibacillus</taxon>
    </lineage>
</organism>
<dbReference type="InterPro" id="IPR015500">
    <property type="entry name" value="Peptidase_S8_subtilisin-rel"/>
</dbReference>
<evidence type="ECO:0000313" key="9">
    <source>
        <dbReference type="EMBL" id="SDJ63205.1"/>
    </source>
</evidence>
<dbReference type="PROSITE" id="PS00136">
    <property type="entry name" value="SUBTILASE_ASP"/>
    <property type="match status" value="1"/>
</dbReference>
<dbReference type="Pfam" id="PF00082">
    <property type="entry name" value="Peptidase_S8"/>
    <property type="match status" value="1"/>
</dbReference>
<protein>
    <submittedName>
        <fullName evidence="8 9">Serine protease</fullName>
    </submittedName>
</protein>
<feature type="active site" description="Charge relay system" evidence="5">
    <location>
        <position position="250"/>
    </location>
</feature>
<feature type="active site" description="Charge relay system" evidence="5">
    <location>
        <position position="49"/>
    </location>
</feature>